<dbReference type="Proteomes" id="UP000319756">
    <property type="component" value="Chromosome"/>
</dbReference>
<dbReference type="InterPro" id="IPR003761">
    <property type="entry name" value="Exonuc_VII_S"/>
</dbReference>
<dbReference type="EMBL" id="CP035485">
    <property type="protein sequence ID" value="QDI89871.1"/>
    <property type="molecule type" value="Genomic_DNA"/>
</dbReference>
<dbReference type="OrthoDB" id="9798666at2"/>
<dbReference type="GO" id="GO:0006308">
    <property type="term" value="P:DNA catabolic process"/>
    <property type="evidence" value="ECO:0007669"/>
    <property type="project" value="UniProtKB-UniRule"/>
</dbReference>
<comment type="function">
    <text evidence="6">Bidirectionally degrades single-stranded DNA into large acid-insoluble oligonucleotides, which are then degraded further into small acid-soluble oligonucleotides.</text>
</comment>
<dbReference type="EC" id="3.1.11.6" evidence="6"/>
<proteinExistence type="inferred from homology"/>
<comment type="catalytic activity">
    <reaction evidence="6">
        <text>Exonucleolytic cleavage in either 5'- to 3'- or 3'- to 5'-direction to yield nucleoside 5'-phosphates.</text>
        <dbReference type="EC" id="3.1.11.6"/>
    </reaction>
</comment>
<evidence type="ECO:0000256" key="1">
    <source>
        <dbReference type="ARBA" id="ARBA00009998"/>
    </source>
</evidence>
<name>A0A514LF44_9BACI</name>
<comment type="subunit">
    <text evidence="6">Heterooligomer composed of large and small subunits.</text>
</comment>
<protein>
    <recommendedName>
        <fullName evidence="6">Exodeoxyribonuclease 7 small subunit</fullName>
        <ecNumber evidence="6">3.1.11.6</ecNumber>
    </recommendedName>
    <alternativeName>
        <fullName evidence="6">Exodeoxyribonuclease VII small subunit</fullName>
        <shortName evidence="6">Exonuclease VII small subunit</shortName>
    </alternativeName>
</protein>
<comment type="subcellular location">
    <subcellularLocation>
        <location evidence="6">Cytoplasm</location>
    </subcellularLocation>
</comment>
<keyword evidence="2 6" id="KW-0963">Cytoplasm</keyword>
<dbReference type="Gene3D" id="1.10.287.1040">
    <property type="entry name" value="Exonuclease VII, small subunit"/>
    <property type="match status" value="1"/>
</dbReference>
<dbReference type="GO" id="GO:0005829">
    <property type="term" value="C:cytosol"/>
    <property type="evidence" value="ECO:0007669"/>
    <property type="project" value="TreeGrafter"/>
</dbReference>
<dbReference type="SUPFAM" id="SSF116842">
    <property type="entry name" value="XseB-like"/>
    <property type="match status" value="1"/>
</dbReference>
<dbReference type="Pfam" id="PF02609">
    <property type="entry name" value="Exonuc_VII_S"/>
    <property type="match status" value="1"/>
</dbReference>
<keyword evidence="5 6" id="KW-0269">Exonuclease</keyword>
<dbReference type="AlphaFoldDB" id="A0A514LF44"/>
<keyword evidence="4 6" id="KW-0378">Hydrolase</keyword>
<organism evidence="8 9">
    <name type="scientific">Salicibibacter halophilus</name>
    <dbReference type="NCBI Taxonomy" id="2502791"/>
    <lineage>
        <taxon>Bacteria</taxon>
        <taxon>Bacillati</taxon>
        <taxon>Bacillota</taxon>
        <taxon>Bacilli</taxon>
        <taxon>Bacillales</taxon>
        <taxon>Bacillaceae</taxon>
        <taxon>Salicibibacter</taxon>
    </lineage>
</organism>
<evidence type="ECO:0000256" key="3">
    <source>
        <dbReference type="ARBA" id="ARBA00022722"/>
    </source>
</evidence>
<dbReference type="HAMAP" id="MF_00337">
    <property type="entry name" value="Exonuc_7_S"/>
    <property type="match status" value="1"/>
</dbReference>
<dbReference type="GO" id="GO:0009318">
    <property type="term" value="C:exodeoxyribonuclease VII complex"/>
    <property type="evidence" value="ECO:0007669"/>
    <property type="project" value="UniProtKB-UniRule"/>
</dbReference>
<dbReference type="NCBIfam" id="TIGR01280">
    <property type="entry name" value="xseB"/>
    <property type="match status" value="1"/>
</dbReference>
<sequence length="109" mass="12959">MVTWKQKSRKKEQKHLLLIRGKQPVENERNEETENKQTFEADMKKLEYIIQQLEEGDVPLEKAIEMYQTGMKLSKRCHDQLQNVEKKMDRIVNETGESLPLELEDNQSN</sequence>
<accession>A0A514LF44</accession>
<reference evidence="9" key="1">
    <citation type="submission" date="2019-01" db="EMBL/GenBank/DDBJ databases">
        <title>Genomic analysis of Salicibibacter sp. NKC3-5.</title>
        <authorList>
            <person name="Oh Y.J."/>
        </authorList>
    </citation>
    <scope>NUCLEOTIDE SEQUENCE [LARGE SCALE GENOMIC DNA]</scope>
    <source>
        <strain evidence="9">NKC3-5</strain>
    </source>
</reference>
<evidence type="ECO:0000256" key="2">
    <source>
        <dbReference type="ARBA" id="ARBA00022490"/>
    </source>
</evidence>
<keyword evidence="3 6" id="KW-0540">Nuclease</keyword>
<feature type="coiled-coil region" evidence="7">
    <location>
        <begin position="36"/>
        <end position="94"/>
    </location>
</feature>
<gene>
    <name evidence="6 8" type="primary">xseB</name>
    <name evidence="8" type="ORF">EPH95_00690</name>
</gene>
<dbReference type="PANTHER" id="PTHR34137:SF1">
    <property type="entry name" value="EXODEOXYRIBONUCLEASE 7 SMALL SUBUNIT"/>
    <property type="match status" value="1"/>
</dbReference>
<keyword evidence="9" id="KW-1185">Reference proteome</keyword>
<evidence type="ECO:0000313" key="9">
    <source>
        <dbReference type="Proteomes" id="UP000319756"/>
    </source>
</evidence>
<dbReference type="PANTHER" id="PTHR34137">
    <property type="entry name" value="EXODEOXYRIBONUCLEASE 7 SMALL SUBUNIT"/>
    <property type="match status" value="1"/>
</dbReference>
<dbReference type="GO" id="GO:0008855">
    <property type="term" value="F:exodeoxyribonuclease VII activity"/>
    <property type="evidence" value="ECO:0007669"/>
    <property type="project" value="UniProtKB-UniRule"/>
</dbReference>
<evidence type="ECO:0000256" key="5">
    <source>
        <dbReference type="ARBA" id="ARBA00022839"/>
    </source>
</evidence>
<evidence type="ECO:0000256" key="7">
    <source>
        <dbReference type="SAM" id="Coils"/>
    </source>
</evidence>
<evidence type="ECO:0000313" key="8">
    <source>
        <dbReference type="EMBL" id="QDI89871.1"/>
    </source>
</evidence>
<dbReference type="KEGG" id="sale:EPH95_00690"/>
<evidence type="ECO:0000256" key="6">
    <source>
        <dbReference type="HAMAP-Rule" id="MF_00337"/>
    </source>
</evidence>
<evidence type="ECO:0000256" key="4">
    <source>
        <dbReference type="ARBA" id="ARBA00022801"/>
    </source>
</evidence>
<comment type="similarity">
    <text evidence="1 6">Belongs to the XseB family.</text>
</comment>
<keyword evidence="7" id="KW-0175">Coiled coil</keyword>
<dbReference type="InterPro" id="IPR037004">
    <property type="entry name" value="Exonuc_VII_ssu_sf"/>
</dbReference>